<feature type="domain" description="F-box" evidence="1">
    <location>
        <begin position="1"/>
        <end position="46"/>
    </location>
</feature>
<organism evidence="2 3">
    <name type="scientific">Moniliophthora roreri</name>
    <name type="common">Frosty pod rot fungus</name>
    <name type="synonym">Monilia roreri</name>
    <dbReference type="NCBI Taxonomy" id="221103"/>
    <lineage>
        <taxon>Eukaryota</taxon>
        <taxon>Fungi</taxon>
        <taxon>Dikarya</taxon>
        <taxon>Basidiomycota</taxon>
        <taxon>Agaricomycotina</taxon>
        <taxon>Agaricomycetes</taxon>
        <taxon>Agaricomycetidae</taxon>
        <taxon>Agaricales</taxon>
        <taxon>Marasmiineae</taxon>
        <taxon>Marasmiaceae</taxon>
        <taxon>Moniliophthora</taxon>
    </lineage>
</organism>
<evidence type="ECO:0000313" key="3">
    <source>
        <dbReference type="Proteomes" id="UP000054988"/>
    </source>
</evidence>
<dbReference type="Proteomes" id="UP000054988">
    <property type="component" value="Unassembled WGS sequence"/>
</dbReference>
<proteinExistence type="predicted"/>
<dbReference type="AlphaFoldDB" id="A0A0W0GF06"/>
<protein>
    <recommendedName>
        <fullName evidence="1">F-box domain-containing protein</fullName>
    </recommendedName>
</protein>
<gene>
    <name evidence="2" type="ORF">WG66_280</name>
</gene>
<name>A0A0W0GF06_MONRR</name>
<reference evidence="2 3" key="1">
    <citation type="submission" date="2015-12" db="EMBL/GenBank/DDBJ databases">
        <title>Draft genome sequence of Moniliophthora roreri, the causal agent of frosty pod rot of cacao.</title>
        <authorList>
            <person name="Aime M.C."/>
            <person name="Diaz-Valderrama J.R."/>
            <person name="Kijpornyongpan T."/>
            <person name="Phillips-Mora W."/>
        </authorList>
    </citation>
    <scope>NUCLEOTIDE SEQUENCE [LARGE SCALE GENOMIC DNA]</scope>
    <source>
        <strain evidence="2 3">MCA 2952</strain>
    </source>
</reference>
<sequence>MPHRDLPFELWLRIAEFIPEQELVYRLRNVSHHFRNIALQIQYRNVELLAYNKGTKKLLDDLKQPDLRGHVRSVRVKPWIIPHAVKLSSKRAKLWHKVNTVLDADYPCRRACARLQHKLSKHISRVSDTIRNLPSAQEYRIEWCPTSFYHPEFFSAFLAPLLVGTEFGRNITKFSVQVPVEKLTCLARVSLPSLTHLELQLHTGAMLTGEVNDRLDSLIVFINNTFSTLRSLSVASTSESERLDLNRFFHLLGFFTKLIAFSLSTPYNGAHVASPSYIFTSNSPAQETKTYTPLEAFVKKHSDQLEELRLKCSRAVPVMNNDPDADLWVQRILVDIAGGGTSVEDDGNGILGAGYGLGSTSFGSDNEYHPLSPTSPASCAFSTTSTMTEAYPRLEVLEIPVRPLKHTLQPLLACLQAVGGHLKSLTLTERTLTDKEVEVVMNALAFGGQCNLGYSSYVQFDSSRFSCPSTLYNRSTFTSSSPPLRHLSLRILTLSHKVMDSLAIAAPNLKTLELDLRDVGIVNGQAFAIAMKHRLYEDWTLCTLLLRNDTFKLPYLRRGGGDWFEGIANAMKASVPALEDVKECSS</sequence>
<dbReference type="PROSITE" id="PS50181">
    <property type="entry name" value="FBOX"/>
    <property type="match status" value="1"/>
</dbReference>
<dbReference type="CDD" id="cd09917">
    <property type="entry name" value="F-box_SF"/>
    <property type="match status" value="1"/>
</dbReference>
<dbReference type="Gene3D" id="3.80.10.10">
    <property type="entry name" value="Ribonuclease Inhibitor"/>
    <property type="match status" value="1"/>
</dbReference>
<evidence type="ECO:0000313" key="2">
    <source>
        <dbReference type="EMBL" id="KTB47144.1"/>
    </source>
</evidence>
<dbReference type="InterPro" id="IPR032675">
    <property type="entry name" value="LRR_dom_sf"/>
</dbReference>
<dbReference type="eggNOG" id="ENOG502RCBB">
    <property type="taxonomic scope" value="Eukaryota"/>
</dbReference>
<accession>A0A0W0GF06</accession>
<dbReference type="EMBL" id="LATX01000122">
    <property type="protein sequence ID" value="KTB47144.1"/>
    <property type="molecule type" value="Genomic_DNA"/>
</dbReference>
<evidence type="ECO:0000259" key="1">
    <source>
        <dbReference type="PROSITE" id="PS50181"/>
    </source>
</evidence>
<comment type="caution">
    <text evidence="2">The sequence shown here is derived from an EMBL/GenBank/DDBJ whole genome shotgun (WGS) entry which is preliminary data.</text>
</comment>
<dbReference type="InterPro" id="IPR001810">
    <property type="entry name" value="F-box_dom"/>
</dbReference>